<evidence type="ECO:0000256" key="3">
    <source>
        <dbReference type="ARBA" id="ARBA00023163"/>
    </source>
</evidence>
<organism evidence="6 7">
    <name type="scientific">Novipirellula herctigrandis</name>
    <dbReference type="NCBI Taxonomy" id="2527986"/>
    <lineage>
        <taxon>Bacteria</taxon>
        <taxon>Pseudomonadati</taxon>
        <taxon>Planctomycetota</taxon>
        <taxon>Planctomycetia</taxon>
        <taxon>Pirellulales</taxon>
        <taxon>Pirellulaceae</taxon>
        <taxon>Novipirellula</taxon>
    </lineage>
</organism>
<keyword evidence="3" id="KW-0804">Transcription</keyword>
<dbReference type="InterPro" id="IPR036388">
    <property type="entry name" value="WH-like_DNA-bd_sf"/>
</dbReference>
<keyword evidence="7" id="KW-1185">Reference proteome</keyword>
<dbReference type="GO" id="GO:0003700">
    <property type="term" value="F:DNA-binding transcription factor activity"/>
    <property type="evidence" value="ECO:0007669"/>
    <property type="project" value="InterPro"/>
</dbReference>
<gene>
    <name evidence="6" type="ORF">CA13_61040</name>
</gene>
<dbReference type="OrthoDB" id="9781630at2"/>
<feature type="compositionally biased region" description="Basic and acidic residues" evidence="4">
    <location>
        <begin position="124"/>
        <end position="137"/>
    </location>
</feature>
<dbReference type="SMART" id="SM00345">
    <property type="entry name" value="HTH_GNTR"/>
    <property type="match status" value="1"/>
</dbReference>
<dbReference type="InterPro" id="IPR000524">
    <property type="entry name" value="Tscrpt_reg_HTH_GntR"/>
</dbReference>
<dbReference type="AlphaFoldDB" id="A0A5C5ZBE4"/>
<dbReference type="PANTHER" id="PTHR43537">
    <property type="entry name" value="TRANSCRIPTIONAL REGULATOR, GNTR FAMILY"/>
    <property type="match status" value="1"/>
</dbReference>
<dbReference type="Pfam" id="PF00392">
    <property type="entry name" value="GntR"/>
    <property type="match status" value="1"/>
</dbReference>
<name>A0A5C5ZBE4_9BACT</name>
<evidence type="ECO:0000256" key="4">
    <source>
        <dbReference type="SAM" id="MobiDB-lite"/>
    </source>
</evidence>
<dbReference type="InterPro" id="IPR036390">
    <property type="entry name" value="WH_DNA-bd_sf"/>
</dbReference>
<dbReference type="PROSITE" id="PS50949">
    <property type="entry name" value="HTH_GNTR"/>
    <property type="match status" value="1"/>
</dbReference>
<dbReference type="Proteomes" id="UP000315010">
    <property type="component" value="Unassembled WGS sequence"/>
</dbReference>
<comment type="caution">
    <text evidence="6">The sequence shown here is derived from an EMBL/GenBank/DDBJ whole genome shotgun (WGS) entry which is preliminary data.</text>
</comment>
<evidence type="ECO:0000313" key="6">
    <source>
        <dbReference type="EMBL" id="TWT84624.1"/>
    </source>
</evidence>
<keyword evidence="1" id="KW-0805">Transcription regulation</keyword>
<feature type="region of interest" description="Disordered" evidence="4">
    <location>
        <begin position="112"/>
        <end position="137"/>
    </location>
</feature>
<dbReference type="Gene3D" id="1.10.10.10">
    <property type="entry name" value="Winged helix-like DNA-binding domain superfamily/Winged helix DNA-binding domain"/>
    <property type="match status" value="1"/>
</dbReference>
<feature type="domain" description="HTH gntR-type" evidence="5">
    <location>
        <begin position="3"/>
        <end position="70"/>
    </location>
</feature>
<evidence type="ECO:0000259" key="5">
    <source>
        <dbReference type="PROSITE" id="PS50949"/>
    </source>
</evidence>
<evidence type="ECO:0000256" key="1">
    <source>
        <dbReference type="ARBA" id="ARBA00023015"/>
    </source>
</evidence>
<evidence type="ECO:0000313" key="7">
    <source>
        <dbReference type="Proteomes" id="UP000315010"/>
    </source>
</evidence>
<proteinExistence type="predicted"/>
<dbReference type="EMBL" id="SJPJ01000001">
    <property type="protein sequence ID" value="TWT84624.1"/>
    <property type="molecule type" value="Genomic_DNA"/>
</dbReference>
<dbReference type="PANTHER" id="PTHR43537:SF24">
    <property type="entry name" value="GLUCONATE OPERON TRANSCRIPTIONAL REPRESSOR"/>
    <property type="match status" value="1"/>
</dbReference>
<dbReference type="GO" id="GO:0003677">
    <property type="term" value="F:DNA binding"/>
    <property type="evidence" value="ECO:0007669"/>
    <property type="project" value="UniProtKB-KW"/>
</dbReference>
<protein>
    <submittedName>
        <fullName evidence="6">Bacterial regulatory protein, gntR family</fullName>
    </submittedName>
</protein>
<evidence type="ECO:0000256" key="2">
    <source>
        <dbReference type="ARBA" id="ARBA00023125"/>
    </source>
</evidence>
<sequence>MGQNLSELSYEYIRAKLASGEVPAEQPLVRRTLAEEIGVSVIPVREAINRLSSEGLVDHVAGAGAVKFITNSIEAGGGVMVSRNGSGGTLQPGSMSPYRLWGHWEPRATKRQLASNSRLPSANRDLRDRGESRRLLL</sequence>
<keyword evidence="2" id="KW-0238">DNA-binding</keyword>
<accession>A0A5C5ZBE4</accession>
<reference evidence="6 7" key="1">
    <citation type="submission" date="2019-02" db="EMBL/GenBank/DDBJ databases">
        <title>Deep-cultivation of Planctomycetes and their phenomic and genomic characterization uncovers novel biology.</title>
        <authorList>
            <person name="Wiegand S."/>
            <person name="Jogler M."/>
            <person name="Boedeker C."/>
            <person name="Pinto D."/>
            <person name="Vollmers J."/>
            <person name="Rivas-Marin E."/>
            <person name="Kohn T."/>
            <person name="Peeters S.H."/>
            <person name="Heuer A."/>
            <person name="Rast P."/>
            <person name="Oberbeckmann S."/>
            <person name="Bunk B."/>
            <person name="Jeske O."/>
            <person name="Meyerdierks A."/>
            <person name="Storesund J.E."/>
            <person name="Kallscheuer N."/>
            <person name="Luecker S."/>
            <person name="Lage O.M."/>
            <person name="Pohl T."/>
            <person name="Merkel B.J."/>
            <person name="Hornburger P."/>
            <person name="Mueller R.-W."/>
            <person name="Bruemmer F."/>
            <person name="Labrenz M."/>
            <person name="Spormann A.M."/>
            <person name="Op Den Camp H."/>
            <person name="Overmann J."/>
            <person name="Amann R."/>
            <person name="Jetten M.S.M."/>
            <person name="Mascher T."/>
            <person name="Medema M.H."/>
            <person name="Devos D.P."/>
            <person name="Kaster A.-K."/>
            <person name="Ovreas L."/>
            <person name="Rohde M."/>
            <person name="Galperin M.Y."/>
            <person name="Jogler C."/>
        </authorList>
    </citation>
    <scope>NUCLEOTIDE SEQUENCE [LARGE SCALE GENOMIC DNA]</scope>
    <source>
        <strain evidence="6 7">CA13</strain>
    </source>
</reference>
<dbReference type="RefSeq" id="WP_146402439.1">
    <property type="nucleotide sequence ID" value="NZ_SJPJ01000001.1"/>
</dbReference>
<dbReference type="SUPFAM" id="SSF46785">
    <property type="entry name" value="Winged helix' DNA-binding domain"/>
    <property type="match status" value="1"/>
</dbReference>